<sequence length="101" mass="11194">MGGFKSYLGQPILIFDGMIRIPYYPPACMEWPCRVIKQIHIKACWQSSDSKSLPFADLSPTSLKTLQVTGNLSTYEHKAVSKLEATPPCPPHVCGGVRRDS</sequence>
<accession>A0A9D3X963</accession>
<evidence type="ECO:0000313" key="2">
    <source>
        <dbReference type="Proteomes" id="UP000827986"/>
    </source>
</evidence>
<keyword evidence="2" id="KW-1185">Reference proteome</keyword>
<reference evidence="1" key="1">
    <citation type="submission" date="2021-09" db="EMBL/GenBank/DDBJ databases">
        <title>The genome of Mauremys mutica provides insights into the evolution of semi-aquatic lifestyle.</title>
        <authorList>
            <person name="Gong S."/>
            <person name="Gao Y."/>
        </authorList>
    </citation>
    <scope>NUCLEOTIDE SEQUENCE</scope>
    <source>
        <strain evidence="1">MM-2020</strain>
        <tissue evidence="1">Muscle</tissue>
    </source>
</reference>
<evidence type="ECO:0000313" key="1">
    <source>
        <dbReference type="EMBL" id="KAH1175271.1"/>
    </source>
</evidence>
<gene>
    <name evidence="1" type="ORF">KIL84_021685</name>
</gene>
<name>A0A9D3X963_9SAUR</name>
<dbReference type="EMBL" id="JAHDVG010000478">
    <property type="protein sequence ID" value="KAH1175271.1"/>
    <property type="molecule type" value="Genomic_DNA"/>
</dbReference>
<dbReference type="AlphaFoldDB" id="A0A9D3X963"/>
<organism evidence="1 2">
    <name type="scientific">Mauremys mutica</name>
    <name type="common">yellowpond turtle</name>
    <dbReference type="NCBI Taxonomy" id="74926"/>
    <lineage>
        <taxon>Eukaryota</taxon>
        <taxon>Metazoa</taxon>
        <taxon>Chordata</taxon>
        <taxon>Craniata</taxon>
        <taxon>Vertebrata</taxon>
        <taxon>Euteleostomi</taxon>
        <taxon>Archelosauria</taxon>
        <taxon>Testudinata</taxon>
        <taxon>Testudines</taxon>
        <taxon>Cryptodira</taxon>
        <taxon>Durocryptodira</taxon>
        <taxon>Testudinoidea</taxon>
        <taxon>Geoemydidae</taxon>
        <taxon>Geoemydinae</taxon>
        <taxon>Mauremys</taxon>
    </lineage>
</organism>
<dbReference type="Proteomes" id="UP000827986">
    <property type="component" value="Unassembled WGS sequence"/>
</dbReference>
<proteinExistence type="predicted"/>
<protein>
    <submittedName>
        <fullName evidence="1">Uncharacterized protein</fullName>
    </submittedName>
</protein>
<comment type="caution">
    <text evidence="1">The sequence shown here is derived from an EMBL/GenBank/DDBJ whole genome shotgun (WGS) entry which is preliminary data.</text>
</comment>